<accession>A0A6I1MH69</accession>
<dbReference type="RefSeq" id="WP_152887200.1">
    <property type="nucleotide sequence ID" value="NZ_WHJC01000010.1"/>
</dbReference>
<reference evidence="1 2" key="1">
    <citation type="submission" date="2019-10" db="EMBL/GenBank/DDBJ databases">
        <title>The Genome Sequence of Clostridium tarantellae Isolated from Fish Brain.</title>
        <authorList>
            <person name="Bano L."/>
            <person name="Kiel M."/>
            <person name="Sales G."/>
            <person name="Doxey A.C."/>
            <person name="Mansfield M.J."/>
            <person name="Schiavone M."/>
            <person name="Rossetto O."/>
            <person name="Pirazzini M."/>
            <person name="Dobrindt U."/>
            <person name="Montecucco C."/>
        </authorList>
    </citation>
    <scope>NUCLEOTIDE SEQUENCE [LARGE SCALE GENOMIC DNA]</scope>
    <source>
        <strain evidence="1 2">DSM 3997</strain>
    </source>
</reference>
<organism evidence="1 2">
    <name type="scientific">Clostridium tarantellae</name>
    <dbReference type="NCBI Taxonomy" id="39493"/>
    <lineage>
        <taxon>Bacteria</taxon>
        <taxon>Bacillati</taxon>
        <taxon>Bacillota</taxon>
        <taxon>Clostridia</taxon>
        <taxon>Eubacteriales</taxon>
        <taxon>Clostridiaceae</taxon>
        <taxon>Clostridium</taxon>
    </lineage>
</organism>
<protein>
    <submittedName>
        <fullName evidence="1">BREX-1 system phosphatase PglZ type A</fullName>
    </submittedName>
</protein>
<gene>
    <name evidence="1" type="primary">pglZ</name>
    <name evidence="1" type="ORF">GBZ86_01835</name>
</gene>
<dbReference type="EMBL" id="WHJC01000010">
    <property type="protein sequence ID" value="MPQ42510.1"/>
    <property type="molecule type" value="Genomic_DNA"/>
</dbReference>
<proteinExistence type="predicted"/>
<dbReference type="NCBIfam" id="TIGR02687">
    <property type="entry name" value="BREX-1 system phosphatase PglZ type A"/>
    <property type="match status" value="1"/>
</dbReference>
<dbReference type="OrthoDB" id="9769734at2"/>
<keyword evidence="2" id="KW-1185">Reference proteome</keyword>
<name>A0A6I1MH69_9CLOT</name>
<dbReference type="AlphaFoldDB" id="A0A6I1MH69"/>
<comment type="caution">
    <text evidence="1">The sequence shown here is derived from an EMBL/GenBank/DDBJ whole genome shotgun (WGS) entry which is preliminary data.</text>
</comment>
<dbReference type="InterPro" id="IPR014060">
    <property type="entry name" value="PglZ"/>
</dbReference>
<evidence type="ECO:0000313" key="2">
    <source>
        <dbReference type="Proteomes" id="UP000430345"/>
    </source>
</evidence>
<evidence type="ECO:0000313" key="1">
    <source>
        <dbReference type="EMBL" id="MPQ42510.1"/>
    </source>
</evidence>
<dbReference type="Pfam" id="PF08665">
    <property type="entry name" value="PglZ"/>
    <property type="match status" value="1"/>
</dbReference>
<sequence>MNLNEIRVFLNDVFNKPKGEGKNRHIVFWYDGEGDFIDDIDTLDLEDVKLLKLTKNNYFHTKYYIEKEDLQSNILIYANMAKPLVQEDYLYDIYCYSQEFSTDRITVIMRELGITDEALKEVFKQYVVFFRNKDRLAAFKNLNVEDYTEEKVHLAILASLTKVKVLDIEEILKALIIEYLDYKNKLLDDISKFGDINVLYDLVQKYYGYRFEDFSIGKLMATMLITAMNDSIKFDLPKDYSKYISSKVTNCLVFVNHFMNHSKETVYYDKMANLIAHKIKVHELLEKHDVDAFINCDIFEQVDDIILSRLINLVNNDVEEFDKYINIISKRRTLHFYSKYRDYYKALVWAIKFLKEKKEVAYIKEDISYNMINAYVKEYYFFDKAYRKFYLYNDRCENKDILSSLREKIENTYTNWYLSELSIKWSNALNEENSSSWRINGVSHQDSFYNEFIKYKYNQKERVFVIISDALRYECAEELNTLLNNQSKNKWKGVGELKYMQGVLPSYTKLGMASLLPHKNIQIDSSYNVMVDGVNSSGTDNRDKILKNTSKDSLAITYSELINMKRADMKESFAGKDIVYIYHNTIDAIGDHASSERGVFNACEKAIEEILTAINMLIVNISASNVVITADHGFLYKRESLDESNKISGVKFEDGEDSRRFILTDKDEYIEGTLKFSMDYILGDNSHKYVITPRGTIRFKVQGAGSNYVHGGAMPQEVVIPVIQFKNDRSKSTKNEVRKTTVKLTSISRKVTNPIIHLEFFQEEKIQEKVLPIRVKCYFEDEFGNRISDESTIIADSKSDNPTDRSYREKFVLKSIKYDKNKKYFLVIQDEANSEGLYERIGYSIDIPIVDDFGF</sequence>
<dbReference type="Proteomes" id="UP000430345">
    <property type="component" value="Unassembled WGS sequence"/>
</dbReference>